<organism evidence="9 10">
    <name type="scientific">Qipengyuania pacifica</name>
    <dbReference type="NCBI Taxonomy" id="2860199"/>
    <lineage>
        <taxon>Bacteria</taxon>
        <taxon>Pseudomonadati</taxon>
        <taxon>Pseudomonadota</taxon>
        <taxon>Alphaproteobacteria</taxon>
        <taxon>Sphingomonadales</taxon>
        <taxon>Erythrobacteraceae</taxon>
        <taxon>Qipengyuania</taxon>
    </lineage>
</organism>
<dbReference type="Gene3D" id="3.30.450.40">
    <property type="match status" value="1"/>
</dbReference>
<dbReference type="Gene3D" id="3.30.450.20">
    <property type="entry name" value="PAS domain"/>
    <property type="match status" value="1"/>
</dbReference>
<dbReference type="Gene3D" id="3.30.565.10">
    <property type="entry name" value="Histidine kinase-like ATPase, C-terminal domain"/>
    <property type="match status" value="1"/>
</dbReference>
<comment type="catalytic activity">
    <reaction evidence="1">
        <text>ATP + protein L-histidine = ADP + protein N-phospho-L-histidine.</text>
        <dbReference type="EC" id="2.7.13.3"/>
    </reaction>
</comment>
<dbReference type="PANTHER" id="PTHR43102">
    <property type="entry name" value="SLR1143 PROTEIN"/>
    <property type="match status" value="1"/>
</dbReference>
<evidence type="ECO:0000256" key="3">
    <source>
        <dbReference type="ARBA" id="ARBA00022553"/>
    </source>
</evidence>
<dbReference type="InterPro" id="IPR000014">
    <property type="entry name" value="PAS"/>
</dbReference>
<dbReference type="SUPFAM" id="SSF55781">
    <property type="entry name" value="GAF domain-like"/>
    <property type="match status" value="1"/>
</dbReference>
<dbReference type="EC" id="2.7.13.3" evidence="2"/>
<dbReference type="InterPro" id="IPR036890">
    <property type="entry name" value="HATPase_C_sf"/>
</dbReference>
<dbReference type="Pfam" id="PF07536">
    <property type="entry name" value="HWE_HK"/>
    <property type="match status" value="1"/>
</dbReference>
<dbReference type="InterPro" id="IPR003018">
    <property type="entry name" value="GAF"/>
</dbReference>
<dbReference type="RefSeq" id="WP_221596495.1">
    <property type="nucleotide sequence ID" value="NZ_JAIGNQ010000001.1"/>
</dbReference>
<dbReference type="Pfam" id="PF08447">
    <property type="entry name" value="PAS_3"/>
    <property type="match status" value="1"/>
</dbReference>
<sequence>MYRKENILWPEGKPPSEAYCDEERRLAILAAHGTDAMIDDPELQEIVDLAAKVCDVPMVMVTMVEEGRQMFLARTGIDARETPRSTSFCAHAMLGTEPMVIRDAKEDTRFADNPLVTGEPHIRFYAGQPLISAEGAALGALCLIDSEPHEDGLSQLQQNTLSVLAKATMRRISQQRLGDAAKEAVNERESDLKRMIDSVPGIAWSADASGNFDYVNVQWDELTGLSQPQSLDDWQTAIHPEDWETAIDAFRTSLKSGEPFEYEWRLKLADGDYRWMLSRAVRTSAGTGKPRWFGTVIDVDRQRRMAEARDLLANELSHRIKNIFAVISGLVAIRSRGKPEVTEFASELSETIRALGAAHDYVRPGHGHKGGTLSGLLSDLLAPYDTAGNARFSIVGPGVAVGERAATPLALIFHELATNSAKYGALSSEEGKVTVTVEGDNDDSDDICVIWEESAPSYQVPDEQEREGFGSRLLRMAVEGQLKGSFEREFADGGLRVRIAFPRQSIGN</sequence>
<keyword evidence="5" id="KW-0547">Nucleotide-binding</keyword>
<protein>
    <recommendedName>
        <fullName evidence="2">histidine kinase</fullName>
        <ecNumber evidence="2">2.7.13.3</ecNumber>
    </recommendedName>
</protein>
<dbReference type="PANTHER" id="PTHR43102:SF2">
    <property type="entry name" value="GAF DOMAIN-CONTAINING PROTEIN"/>
    <property type="match status" value="1"/>
</dbReference>
<dbReference type="NCBIfam" id="TIGR00229">
    <property type="entry name" value="sensory_box"/>
    <property type="match status" value="1"/>
</dbReference>
<evidence type="ECO:0000256" key="7">
    <source>
        <dbReference type="ARBA" id="ARBA00022840"/>
    </source>
</evidence>
<reference evidence="9 10" key="1">
    <citation type="submission" date="2021-08" db="EMBL/GenBank/DDBJ databases">
        <title>Comparative Genomics Analysis of the Genus Qipengyuania Reveals Extensive Genetic Diversity and Metabolic Versatility, Including the Description of Fifteen Novel Species.</title>
        <authorList>
            <person name="Liu Y."/>
        </authorList>
    </citation>
    <scope>NUCLEOTIDE SEQUENCE [LARGE SCALE GENOMIC DNA]</scope>
    <source>
        <strain evidence="9 10">GH25</strain>
    </source>
</reference>
<dbReference type="InterPro" id="IPR029016">
    <property type="entry name" value="GAF-like_dom_sf"/>
</dbReference>
<keyword evidence="3" id="KW-0597">Phosphoprotein</keyword>
<comment type="caution">
    <text evidence="9">The sequence shown here is derived from an EMBL/GenBank/DDBJ whole genome shotgun (WGS) entry which is preliminary data.</text>
</comment>
<dbReference type="PROSITE" id="PS50112">
    <property type="entry name" value="PAS"/>
    <property type="match status" value="1"/>
</dbReference>
<keyword evidence="6" id="KW-0418">Kinase</keyword>
<dbReference type="InterPro" id="IPR011102">
    <property type="entry name" value="Sig_transdc_His_kinase_HWE"/>
</dbReference>
<evidence type="ECO:0000256" key="6">
    <source>
        <dbReference type="ARBA" id="ARBA00022777"/>
    </source>
</evidence>
<dbReference type="SUPFAM" id="SSF55785">
    <property type="entry name" value="PYP-like sensor domain (PAS domain)"/>
    <property type="match status" value="1"/>
</dbReference>
<keyword evidence="10" id="KW-1185">Reference proteome</keyword>
<dbReference type="SMART" id="SM00911">
    <property type="entry name" value="HWE_HK"/>
    <property type="match status" value="1"/>
</dbReference>
<dbReference type="Pfam" id="PF01590">
    <property type="entry name" value="GAF"/>
    <property type="match status" value="1"/>
</dbReference>
<dbReference type="Proteomes" id="UP000776651">
    <property type="component" value="Unassembled WGS sequence"/>
</dbReference>
<evidence type="ECO:0000256" key="1">
    <source>
        <dbReference type="ARBA" id="ARBA00000085"/>
    </source>
</evidence>
<dbReference type="EMBL" id="JAIGNQ010000001">
    <property type="protein sequence ID" value="MBX7487132.1"/>
    <property type="molecule type" value="Genomic_DNA"/>
</dbReference>
<feature type="domain" description="PAS" evidence="8">
    <location>
        <begin position="188"/>
        <end position="257"/>
    </location>
</feature>
<dbReference type="SMART" id="SM00091">
    <property type="entry name" value="PAS"/>
    <property type="match status" value="1"/>
</dbReference>
<dbReference type="CDD" id="cd00130">
    <property type="entry name" value="PAS"/>
    <property type="match status" value="1"/>
</dbReference>
<evidence type="ECO:0000256" key="2">
    <source>
        <dbReference type="ARBA" id="ARBA00012438"/>
    </source>
</evidence>
<evidence type="ECO:0000256" key="4">
    <source>
        <dbReference type="ARBA" id="ARBA00022679"/>
    </source>
</evidence>
<evidence type="ECO:0000256" key="5">
    <source>
        <dbReference type="ARBA" id="ARBA00022741"/>
    </source>
</evidence>
<gene>
    <name evidence="9" type="ORF">K3177_01265</name>
</gene>
<dbReference type="InterPro" id="IPR013655">
    <property type="entry name" value="PAS_fold_3"/>
</dbReference>
<evidence type="ECO:0000313" key="10">
    <source>
        <dbReference type="Proteomes" id="UP000776651"/>
    </source>
</evidence>
<accession>A0ABS7JAT0</accession>
<dbReference type="InterPro" id="IPR035965">
    <property type="entry name" value="PAS-like_dom_sf"/>
</dbReference>
<evidence type="ECO:0000313" key="9">
    <source>
        <dbReference type="EMBL" id="MBX7487132.1"/>
    </source>
</evidence>
<keyword evidence="4" id="KW-0808">Transferase</keyword>
<name>A0ABS7JAT0_9SPHN</name>
<proteinExistence type="predicted"/>
<evidence type="ECO:0000259" key="8">
    <source>
        <dbReference type="PROSITE" id="PS50112"/>
    </source>
</evidence>
<keyword evidence="7" id="KW-0067">ATP-binding</keyword>